<gene>
    <name evidence="1" type="ORF">HS961_22475</name>
</gene>
<dbReference type="KEGG" id="cpis:HS961_22475"/>
<organism evidence="1 2">
    <name type="scientific">Comamonas piscis</name>
    <dbReference type="NCBI Taxonomy" id="1562974"/>
    <lineage>
        <taxon>Bacteria</taxon>
        <taxon>Pseudomonadati</taxon>
        <taxon>Pseudomonadota</taxon>
        <taxon>Betaproteobacteria</taxon>
        <taxon>Burkholderiales</taxon>
        <taxon>Comamonadaceae</taxon>
        <taxon>Comamonas</taxon>
    </lineage>
</organism>
<dbReference type="NCBIfam" id="NF040576">
    <property type="entry name" value="T2SS_GspM_XpsM"/>
    <property type="match status" value="1"/>
</dbReference>
<dbReference type="Pfam" id="PF10741">
    <property type="entry name" value="T2SSM_b"/>
    <property type="match status" value="1"/>
</dbReference>
<reference evidence="1 2" key="1">
    <citation type="journal article" date="2020" name="G3 (Bethesda)">
        <title>CeMbio - The Caenorhabditis elegans Microbiome Resource.</title>
        <authorList>
            <person name="Dirksen P."/>
            <person name="Assie A."/>
            <person name="Zimmermann J."/>
            <person name="Zhang F."/>
            <person name="Tietje A.M."/>
            <person name="Marsh S.A."/>
            <person name="Felix M.A."/>
            <person name="Shapira M."/>
            <person name="Kaleta C."/>
            <person name="Schulenburg H."/>
            <person name="Samuel B."/>
        </authorList>
    </citation>
    <scope>NUCLEOTIDE SEQUENCE [LARGE SCALE GENOMIC DNA]</scope>
    <source>
        <strain evidence="1 2">BIGb0172</strain>
    </source>
</reference>
<dbReference type="Proteomes" id="UP000515240">
    <property type="component" value="Chromosome"/>
</dbReference>
<dbReference type="RefSeq" id="WP_182325631.1">
    <property type="nucleotide sequence ID" value="NZ_CP058554.1"/>
</dbReference>
<evidence type="ECO:0000313" key="1">
    <source>
        <dbReference type="EMBL" id="QMV75376.1"/>
    </source>
</evidence>
<dbReference type="AlphaFoldDB" id="A0A7G5EN01"/>
<dbReference type="InterPro" id="IPR034756">
    <property type="entry name" value="T2SSM_b"/>
</dbReference>
<accession>A0A7G5EN01</accession>
<dbReference type="EMBL" id="CP058554">
    <property type="protein sequence ID" value="QMV75376.1"/>
    <property type="molecule type" value="Genomic_DNA"/>
</dbReference>
<protein>
    <submittedName>
        <fullName evidence="1">Type II secretion system protein M</fullName>
    </submittedName>
</protein>
<name>A0A7G5EN01_9BURK</name>
<sequence>MIVTRPNRKEMLILVATALLVLLPLAALGSFVVSKHLWAQSTLATVEPRYARLRGLDLQREEIDQSLERALQIRADYIYPSSQDVAQTGNAVQQKVRSLLTTAGLTVVSSQVLPAKEEKGFDRIPLSVRAEGDLLAVDSALAVLNEQLPVMLLADVEVRNQGTLQVMNEKTTPRLTLQLTLSVLRERP</sequence>
<proteinExistence type="predicted"/>
<keyword evidence="2" id="KW-1185">Reference proteome</keyword>
<evidence type="ECO:0000313" key="2">
    <source>
        <dbReference type="Proteomes" id="UP000515240"/>
    </source>
</evidence>